<keyword evidence="1" id="KW-1133">Transmembrane helix</keyword>
<comment type="caution">
    <text evidence="2">The sequence shown here is derived from an EMBL/GenBank/DDBJ whole genome shotgun (WGS) entry which is preliminary data.</text>
</comment>
<keyword evidence="1" id="KW-0812">Transmembrane</keyword>
<keyword evidence="3" id="KW-1185">Reference proteome</keyword>
<dbReference type="Proteomes" id="UP000650628">
    <property type="component" value="Unassembled WGS sequence"/>
</dbReference>
<feature type="transmembrane region" description="Helical" evidence="1">
    <location>
        <begin position="147"/>
        <end position="165"/>
    </location>
</feature>
<accession>A0A8J3X4Z4</accession>
<dbReference type="EMBL" id="BOOO01000002">
    <property type="protein sequence ID" value="GII27139.1"/>
    <property type="molecule type" value="Genomic_DNA"/>
</dbReference>
<gene>
    <name evidence="2" type="ORF">Pmi06nite_05810</name>
</gene>
<proteinExistence type="predicted"/>
<feature type="transmembrane region" description="Helical" evidence="1">
    <location>
        <begin position="118"/>
        <end position="141"/>
    </location>
</feature>
<evidence type="ECO:0008006" key="4">
    <source>
        <dbReference type="Google" id="ProtNLM"/>
    </source>
</evidence>
<evidence type="ECO:0000313" key="3">
    <source>
        <dbReference type="Proteomes" id="UP000650628"/>
    </source>
</evidence>
<sequence>MENWISTRAPILSPPGLPNFKSMNEQLAILLALAVLALSIYRQMRTRPVGEGRALVLPLVLIALGAAQGHLVDGDHFALSVWLLAGELVVGVALGLVRAYTMRIWRDESGRLWRRGTAWTIAAWLVAIAARAGFVAAGIAAGVAMEAGSILIFFGLSLVVQAVAVTTRARSTAPPAAATVKA</sequence>
<evidence type="ECO:0000313" key="2">
    <source>
        <dbReference type="EMBL" id="GII27139.1"/>
    </source>
</evidence>
<evidence type="ECO:0000256" key="1">
    <source>
        <dbReference type="SAM" id="Phobius"/>
    </source>
</evidence>
<dbReference type="AlphaFoldDB" id="A0A8J3X4Z4"/>
<name>A0A8J3X4Z4_9ACTN</name>
<feature type="transmembrane region" description="Helical" evidence="1">
    <location>
        <begin position="77"/>
        <end position="97"/>
    </location>
</feature>
<feature type="transmembrane region" description="Helical" evidence="1">
    <location>
        <begin position="26"/>
        <end position="42"/>
    </location>
</feature>
<organism evidence="2 3">
    <name type="scientific">Planotetraspora mira</name>
    <dbReference type="NCBI Taxonomy" id="58121"/>
    <lineage>
        <taxon>Bacteria</taxon>
        <taxon>Bacillati</taxon>
        <taxon>Actinomycetota</taxon>
        <taxon>Actinomycetes</taxon>
        <taxon>Streptosporangiales</taxon>
        <taxon>Streptosporangiaceae</taxon>
        <taxon>Planotetraspora</taxon>
    </lineage>
</organism>
<reference evidence="2 3" key="1">
    <citation type="submission" date="2021-01" db="EMBL/GenBank/DDBJ databases">
        <title>Whole genome shotgun sequence of Planotetraspora mira NBRC 15435.</title>
        <authorList>
            <person name="Komaki H."/>
            <person name="Tamura T."/>
        </authorList>
    </citation>
    <scope>NUCLEOTIDE SEQUENCE [LARGE SCALE GENOMIC DNA]</scope>
    <source>
        <strain evidence="2 3">NBRC 15435</strain>
    </source>
</reference>
<feature type="transmembrane region" description="Helical" evidence="1">
    <location>
        <begin position="54"/>
        <end position="71"/>
    </location>
</feature>
<protein>
    <recommendedName>
        <fullName evidence="4">DUF1453 domain-containing protein</fullName>
    </recommendedName>
</protein>
<keyword evidence="1" id="KW-0472">Membrane</keyword>